<dbReference type="AlphaFoldDB" id="A0A699S1I9"/>
<protein>
    <submittedName>
        <fullName evidence="1">KOW-like protein</fullName>
    </submittedName>
</protein>
<feature type="non-terminal residue" evidence="1">
    <location>
        <position position="1"/>
    </location>
</feature>
<gene>
    <name evidence="1" type="ORF">Tci_863254</name>
</gene>
<proteinExistence type="predicted"/>
<sequence>QEDVEALEREIQKRFARNRSEYDDDDYEDDDQTEV</sequence>
<reference evidence="1" key="1">
    <citation type="journal article" date="2019" name="Sci. Rep.">
        <title>Draft genome of Tanacetum cinerariifolium, the natural source of mosquito coil.</title>
        <authorList>
            <person name="Yamashiro T."/>
            <person name="Shiraishi A."/>
            <person name="Satake H."/>
            <person name="Nakayama K."/>
        </authorList>
    </citation>
    <scope>NUCLEOTIDE SEQUENCE</scope>
</reference>
<comment type="caution">
    <text evidence="1">The sequence shown here is derived from an EMBL/GenBank/DDBJ whole genome shotgun (WGS) entry which is preliminary data.</text>
</comment>
<dbReference type="EMBL" id="BKCJ011130832">
    <property type="protein sequence ID" value="GFC91284.1"/>
    <property type="molecule type" value="Genomic_DNA"/>
</dbReference>
<name>A0A699S1I9_TANCI</name>
<accession>A0A699S1I9</accession>
<evidence type="ECO:0000313" key="1">
    <source>
        <dbReference type="EMBL" id="GFC91284.1"/>
    </source>
</evidence>
<organism evidence="1">
    <name type="scientific">Tanacetum cinerariifolium</name>
    <name type="common">Dalmatian daisy</name>
    <name type="synonym">Chrysanthemum cinerariifolium</name>
    <dbReference type="NCBI Taxonomy" id="118510"/>
    <lineage>
        <taxon>Eukaryota</taxon>
        <taxon>Viridiplantae</taxon>
        <taxon>Streptophyta</taxon>
        <taxon>Embryophyta</taxon>
        <taxon>Tracheophyta</taxon>
        <taxon>Spermatophyta</taxon>
        <taxon>Magnoliopsida</taxon>
        <taxon>eudicotyledons</taxon>
        <taxon>Gunneridae</taxon>
        <taxon>Pentapetalae</taxon>
        <taxon>asterids</taxon>
        <taxon>campanulids</taxon>
        <taxon>Asterales</taxon>
        <taxon>Asteraceae</taxon>
        <taxon>Asteroideae</taxon>
        <taxon>Anthemideae</taxon>
        <taxon>Anthemidinae</taxon>
        <taxon>Tanacetum</taxon>
    </lineage>
</organism>